<dbReference type="PANTHER" id="PTHR11712">
    <property type="entry name" value="POLYKETIDE SYNTHASE-RELATED"/>
    <property type="match status" value="1"/>
</dbReference>
<dbReference type="SUPFAM" id="SSF53901">
    <property type="entry name" value="Thiolase-like"/>
    <property type="match status" value="2"/>
</dbReference>
<organism evidence="6 7">
    <name type="scientific">Thiorhodococcus mannitoliphagus</name>
    <dbReference type="NCBI Taxonomy" id="329406"/>
    <lineage>
        <taxon>Bacteria</taxon>
        <taxon>Pseudomonadati</taxon>
        <taxon>Pseudomonadota</taxon>
        <taxon>Gammaproteobacteria</taxon>
        <taxon>Chromatiales</taxon>
        <taxon>Chromatiaceae</taxon>
        <taxon>Thiorhodococcus</taxon>
    </lineage>
</organism>
<name>A0A6P1DYH2_9GAMM</name>
<evidence type="ECO:0000256" key="1">
    <source>
        <dbReference type="ARBA" id="ARBA00005194"/>
    </source>
</evidence>
<accession>A0A6P1DYH2</accession>
<dbReference type="RefSeq" id="WP_164653862.1">
    <property type="nucleotide sequence ID" value="NZ_JAAIJR010000035.1"/>
</dbReference>
<dbReference type="InterPro" id="IPR020841">
    <property type="entry name" value="PKS_Beta-ketoAc_synthase_dom"/>
</dbReference>
<proteinExistence type="inferred from homology"/>
<dbReference type="Gene3D" id="3.40.47.10">
    <property type="match status" value="1"/>
</dbReference>
<evidence type="ECO:0000313" key="7">
    <source>
        <dbReference type="Proteomes" id="UP000471640"/>
    </source>
</evidence>
<comment type="caution">
    <text evidence="6">The sequence shown here is derived from an EMBL/GenBank/DDBJ whole genome shotgun (WGS) entry which is preliminary data.</text>
</comment>
<dbReference type="EMBL" id="JAAIJR010000035">
    <property type="protein sequence ID" value="NEX20754.1"/>
    <property type="molecule type" value="Genomic_DNA"/>
</dbReference>
<dbReference type="Proteomes" id="UP000471640">
    <property type="component" value="Unassembled WGS sequence"/>
</dbReference>
<dbReference type="InterPro" id="IPR018201">
    <property type="entry name" value="Ketoacyl_synth_AS"/>
</dbReference>
<dbReference type="PROSITE" id="PS52004">
    <property type="entry name" value="KS3_2"/>
    <property type="match status" value="1"/>
</dbReference>
<dbReference type="GO" id="GO:0005829">
    <property type="term" value="C:cytosol"/>
    <property type="evidence" value="ECO:0007669"/>
    <property type="project" value="TreeGrafter"/>
</dbReference>
<dbReference type="InterPro" id="IPR014030">
    <property type="entry name" value="Ketoacyl_synth_N"/>
</dbReference>
<dbReference type="Pfam" id="PF02801">
    <property type="entry name" value="Ketoacyl-synt_C"/>
    <property type="match status" value="1"/>
</dbReference>
<feature type="domain" description="Ketosynthase family 3 (KS3)" evidence="5">
    <location>
        <begin position="6"/>
        <end position="420"/>
    </location>
</feature>
<dbReference type="CDD" id="cd00834">
    <property type="entry name" value="KAS_I_II"/>
    <property type="match status" value="1"/>
</dbReference>
<sequence>MRAPSNRKVVILGYGAASALGNTFASTWEKAVAGKAGFRRLTRCTVETRSQVVGEIPDWNPSDLPYVSRKDASLWNADFVHLTMEICRQALEDAGLVIDNQTGPRTACLVGSALNGSDAYRIAMDNYTRLGPTKVSPYLLPNLCANLPASKAGMLLGFTGPIFSPQGACASGNHALGVGARMIRDGDCDFALAGGVDTCLIPEIILGFANMLATINVGPKDRSFDDPTQASRPFSIDRKGFVLAEGAGVLVLAAEEAARAHGLLPRAEIAGIGWNSDAHHFTRPNEQTVTQAMRDAIDDAEIRPQDIGAVNAHGTSTPTGDTIEAQCLRTVFGRHVQGIPISANKSQVGHSLGASAAIEAALGIEAMRQGLVLPTVNHLPDPALADLDVVPNQSRRHRHEFFLSNSFGFGGTNCCIVFRGL</sequence>
<evidence type="ECO:0000256" key="3">
    <source>
        <dbReference type="ARBA" id="ARBA00022679"/>
    </source>
</evidence>
<dbReference type="InterPro" id="IPR000794">
    <property type="entry name" value="Beta-ketoacyl_synthase"/>
</dbReference>
<dbReference type="SMART" id="SM00825">
    <property type="entry name" value="PKS_KS"/>
    <property type="match status" value="1"/>
</dbReference>
<dbReference type="InterPro" id="IPR016039">
    <property type="entry name" value="Thiolase-like"/>
</dbReference>
<evidence type="ECO:0000256" key="4">
    <source>
        <dbReference type="RuleBase" id="RU003694"/>
    </source>
</evidence>
<dbReference type="InterPro" id="IPR014031">
    <property type="entry name" value="Ketoacyl_synth_C"/>
</dbReference>
<comment type="similarity">
    <text evidence="2 4">Belongs to the thiolase-like superfamily. Beta-ketoacyl-ACP synthases family.</text>
</comment>
<dbReference type="PANTHER" id="PTHR11712:SF336">
    <property type="entry name" value="3-OXOACYL-[ACYL-CARRIER-PROTEIN] SYNTHASE, MITOCHONDRIAL"/>
    <property type="match status" value="1"/>
</dbReference>
<reference evidence="7" key="1">
    <citation type="journal article" date="2020" name="Microbiol. Resour. Announc.">
        <title>Draft Genome Sequences of Thiorhodococcus mannitoliphagus and Thiorhodococcus minor, Purple Sulfur Photosynthetic Bacteria in the Gammaproteobacterial Family Chromatiaceae.</title>
        <authorList>
            <person name="Aviles F.A."/>
            <person name="Meyer T.E."/>
            <person name="Kyndt J.A."/>
        </authorList>
    </citation>
    <scope>NUCLEOTIDE SEQUENCE [LARGE SCALE GENOMIC DNA]</scope>
    <source>
        <strain evidence="7">DSM 18266</strain>
    </source>
</reference>
<dbReference type="GO" id="GO:0004315">
    <property type="term" value="F:3-oxoacyl-[acyl-carrier-protein] synthase activity"/>
    <property type="evidence" value="ECO:0007669"/>
    <property type="project" value="InterPro"/>
</dbReference>
<evidence type="ECO:0000313" key="6">
    <source>
        <dbReference type="EMBL" id="NEX20754.1"/>
    </source>
</evidence>
<dbReference type="UniPathway" id="UPA00094"/>
<protein>
    <submittedName>
        <fullName evidence="6">Beta-ketoacyl-[acyl-carrier-protein] synthase family protein</fullName>
    </submittedName>
</protein>
<dbReference type="AlphaFoldDB" id="A0A6P1DYH2"/>
<keyword evidence="7" id="KW-1185">Reference proteome</keyword>
<reference evidence="6 7" key="2">
    <citation type="submission" date="2020-02" db="EMBL/GenBank/DDBJ databases">
        <title>Genome sequences of Thiorhodococcus mannitoliphagus and Thiorhodococcus minor, purple sulfur photosynthetic bacteria in the gammaproteobacterial family, Chromatiaceae.</title>
        <authorList>
            <person name="Aviles F.A."/>
            <person name="Meyer T.E."/>
            <person name="Kyndt J.A."/>
        </authorList>
    </citation>
    <scope>NUCLEOTIDE SEQUENCE [LARGE SCALE GENOMIC DNA]</scope>
    <source>
        <strain evidence="6 7">DSM 18266</strain>
    </source>
</reference>
<gene>
    <name evidence="6" type="ORF">G3480_10600</name>
</gene>
<dbReference type="GO" id="GO:0006633">
    <property type="term" value="P:fatty acid biosynthetic process"/>
    <property type="evidence" value="ECO:0007669"/>
    <property type="project" value="UniProtKB-UniPathway"/>
</dbReference>
<dbReference type="Pfam" id="PF00109">
    <property type="entry name" value="ketoacyl-synt"/>
    <property type="match status" value="1"/>
</dbReference>
<comment type="pathway">
    <text evidence="1">Lipid metabolism; fatty acid biosynthesis.</text>
</comment>
<keyword evidence="3 4" id="KW-0808">Transferase</keyword>
<evidence type="ECO:0000256" key="2">
    <source>
        <dbReference type="ARBA" id="ARBA00008467"/>
    </source>
</evidence>
<dbReference type="PROSITE" id="PS00606">
    <property type="entry name" value="KS3_1"/>
    <property type="match status" value="1"/>
</dbReference>
<evidence type="ECO:0000259" key="5">
    <source>
        <dbReference type="PROSITE" id="PS52004"/>
    </source>
</evidence>